<proteinExistence type="predicted"/>
<dbReference type="OrthoDB" id="9803141at2"/>
<dbReference type="SFLD" id="SFLDS00003">
    <property type="entry name" value="Haloacid_Dehalogenase"/>
    <property type="match status" value="1"/>
</dbReference>
<dbReference type="SFLD" id="SFLDG01129">
    <property type="entry name" value="C1.5:_HAD__Beta-PGM__Phosphata"/>
    <property type="match status" value="1"/>
</dbReference>
<accession>A0A547Q5T4</accession>
<dbReference type="AlphaFoldDB" id="A0A547Q5T4"/>
<dbReference type="InterPro" id="IPR036412">
    <property type="entry name" value="HAD-like_sf"/>
</dbReference>
<name>A0A547Q5T4_9RHOB</name>
<dbReference type="Gene3D" id="1.10.150.450">
    <property type="match status" value="1"/>
</dbReference>
<dbReference type="RefSeq" id="WP_142834350.1">
    <property type="nucleotide sequence ID" value="NZ_VFSV01000010.1"/>
</dbReference>
<gene>
    <name evidence="1" type="ORF">FEV53_08350</name>
</gene>
<keyword evidence="2" id="KW-1185">Reference proteome</keyword>
<organism evidence="1 2">
    <name type="scientific">Palleronia caenipelagi</name>
    <dbReference type="NCBI Taxonomy" id="2489174"/>
    <lineage>
        <taxon>Bacteria</taxon>
        <taxon>Pseudomonadati</taxon>
        <taxon>Pseudomonadota</taxon>
        <taxon>Alphaproteobacteria</taxon>
        <taxon>Rhodobacterales</taxon>
        <taxon>Roseobacteraceae</taxon>
        <taxon>Palleronia</taxon>
    </lineage>
</organism>
<dbReference type="PANTHER" id="PTHR12725:SF117">
    <property type="entry name" value="HALOACID DEHALOGENASE-LIKE HYDROLASE"/>
    <property type="match status" value="1"/>
</dbReference>
<dbReference type="InterPro" id="IPR010237">
    <property type="entry name" value="Pyr-5-nucltdase"/>
</dbReference>
<sequence length="224" mass="25074">MDDFNGIRTWIFDLDHTLYPHDAELLVRIGARMTDWMCRELRLDRPEADRLRYQYWQTHGTTLSGLMVEHDVAPEAFLAEVHDVPLDGIGPDPALAARIRALPGRRIVHTNSTSSYAYRVLDVLGLDRVFDAVYGIDQTGFYSKPHPIAHDAVTGLDGHAAETAVMFEDTADNLRVPHARGMRTVLVAPEPAVAPHVHHHTDDLAGFLSQIVDPTFRPSTEQLP</sequence>
<comment type="caution">
    <text evidence="1">The sequence shown here is derived from an EMBL/GenBank/DDBJ whole genome shotgun (WGS) entry which is preliminary data.</text>
</comment>
<evidence type="ECO:0000313" key="1">
    <source>
        <dbReference type="EMBL" id="TRD21741.1"/>
    </source>
</evidence>
<dbReference type="Gene3D" id="3.40.50.1000">
    <property type="entry name" value="HAD superfamily/HAD-like"/>
    <property type="match status" value="1"/>
</dbReference>
<reference evidence="1 2" key="1">
    <citation type="submission" date="2019-06" db="EMBL/GenBank/DDBJ databases">
        <title>Paenimaribius caenipelagi gen. nov., sp. nov., isolated from a tidal flat.</title>
        <authorList>
            <person name="Yoon J.-H."/>
        </authorList>
    </citation>
    <scope>NUCLEOTIDE SEQUENCE [LARGE SCALE GENOMIC DNA]</scope>
    <source>
        <strain evidence="1 2">JBTF-M29</strain>
    </source>
</reference>
<dbReference type="SFLD" id="SFLDG01132">
    <property type="entry name" value="C1.5.3:_5'-Nucleotidase_Like"/>
    <property type="match status" value="1"/>
</dbReference>
<evidence type="ECO:0000313" key="2">
    <source>
        <dbReference type="Proteomes" id="UP000318590"/>
    </source>
</evidence>
<dbReference type="SUPFAM" id="SSF56784">
    <property type="entry name" value="HAD-like"/>
    <property type="match status" value="1"/>
</dbReference>
<dbReference type="PANTHER" id="PTHR12725">
    <property type="entry name" value="HALOACID DEHALOGENASE-LIKE HYDROLASE"/>
    <property type="match status" value="1"/>
</dbReference>
<dbReference type="Proteomes" id="UP000318590">
    <property type="component" value="Unassembled WGS sequence"/>
</dbReference>
<dbReference type="EMBL" id="VFSV01000010">
    <property type="protein sequence ID" value="TRD21741.1"/>
    <property type="molecule type" value="Genomic_DNA"/>
</dbReference>
<dbReference type="NCBIfam" id="TIGR01993">
    <property type="entry name" value="Pyr-5-nucltdase"/>
    <property type="match status" value="1"/>
</dbReference>
<dbReference type="Pfam" id="PF00702">
    <property type="entry name" value="Hydrolase"/>
    <property type="match status" value="1"/>
</dbReference>
<dbReference type="InterPro" id="IPR023214">
    <property type="entry name" value="HAD_sf"/>
</dbReference>
<protein>
    <submittedName>
        <fullName evidence="1">Pyrimidine 5'-nucleotidase</fullName>
    </submittedName>
</protein>